<keyword evidence="3" id="KW-0677">Repeat</keyword>
<dbReference type="EMBL" id="CM000620">
    <property type="protein sequence ID" value="EEC45301.1"/>
    <property type="molecule type" value="Genomic_DNA"/>
</dbReference>
<evidence type="ECO:0000256" key="4">
    <source>
        <dbReference type="ARBA" id="ARBA00023136"/>
    </source>
</evidence>
<dbReference type="OrthoDB" id="46789at2759"/>
<evidence type="ECO:0000256" key="5">
    <source>
        <dbReference type="SAM" id="SignalP"/>
    </source>
</evidence>
<keyword evidence="4" id="KW-0472">Membrane</keyword>
<dbReference type="Pfam" id="PF00560">
    <property type="entry name" value="LRR_1"/>
    <property type="match status" value="3"/>
</dbReference>
<dbReference type="RefSeq" id="XP_002183083.1">
    <property type="nucleotide sequence ID" value="XM_002183047.1"/>
</dbReference>
<evidence type="ECO:0000313" key="7">
    <source>
        <dbReference type="Proteomes" id="UP000000759"/>
    </source>
</evidence>
<keyword evidence="2 5" id="KW-0732">Signal</keyword>
<evidence type="ECO:0000256" key="1">
    <source>
        <dbReference type="ARBA" id="ARBA00004370"/>
    </source>
</evidence>
<dbReference type="InterPro" id="IPR032675">
    <property type="entry name" value="LRR_dom_sf"/>
</dbReference>
<dbReference type="HOGENOM" id="CLU_025604_0_0_1"/>
<dbReference type="PANTHER" id="PTHR48064">
    <property type="entry name" value="OS01G0750400 PROTEIN"/>
    <property type="match status" value="1"/>
</dbReference>
<organism evidence="6 7">
    <name type="scientific">Phaeodactylum tricornutum (strain CCAP 1055/1)</name>
    <dbReference type="NCBI Taxonomy" id="556484"/>
    <lineage>
        <taxon>Eukaryota</taxon>
        <taxon>Sar</taxon>
        <taxon>Stramenopiles</taxon>
        <taxon>Ochrophyta</taxon>
        <taxon>Bacillariophyta</taxon>
        <taxon>Bacillariophyceae</taxon>
        <taxon>Bacillariophycidae</taxon>
        <taxon>Naviculales</taxon>
        <taxon>Phaeodactylaceae</taxon>
        <taxon>Phaeodactylum</taxon>
    </lineage>
</organism>
<feature type="signal peptide" evidence="5">
    <location>
        <begin position="1"/>
        <end position="19"/>
    </location>
</feature>
<keyword evidence="7" id="KW-1185">Reference proteome</keyword>
<accession>B7G7V8</accession>
<feature type="chain" id="PRO_5002855873" evidence="5">
    <location>
        <begin position="20"/>
        <end position="587"/>
    </location>
</feature>
<dbReference type="AlphaFoldDB" id="B7G7V8"/>
<name>B7G7V8_PHATC</name>
<comment type="subcellular location">
    <subcellularLocation>
        <location evidence="1">Membrane</location>
    </subcellularLocation>
</comment>
<dbReference type="Gene3D" id="3.80.10.10">
    <property type="entry name" value="Ribonuclease Inhibitor"/>
    <property type="match status" value="2"/>
</dbReference>
<dbReference type="OMA" id="CIFRELH"/>
<dbReference type="InParanoid" id="B7G7V8"/>
<gene>
    <name evidence="6" type="ORF">PHATRDRAFT_39117</name>
</gene>
<dbReference type="GO" id="GO:0016020">
    <property type="term" value="C:membrane"/>
    <property type="evidence" value="ECO:0007669"/>
    <property type="project" value="UniProtKB-SubCell"/>
</dbReference>
<dbReference type="FunFam" id="3.80.10.10:FF:000400">
    <property type="entry name" value="Nuclear pore complex protein NUP107"/>
    <property type="match status" value="1"/>
</dbReference>
<dbReference type="eggNOG" id="ENOG502R960">
    <property type="taxonomic scope" value="Eukaryota"/>
</dbReference>
<dbReference type="KEGG" id="pti:PHATRDRAFT_39117"/>
<evidence type="ECO:0000313" key="6">
    <source>
        <dbReference type="EMBL" id="EEC45301.1"/>
    </source>
</evidence>
<dbReference type="InterPro" id="IPR053038">
    <property type="entry name" value="RLP_Defense"/>
</dbReference>
<dbReference type="SUPFAM" id="SSF52047">
    <property type="entry name" value="RNI-like"/>
    <property type="match status" value="1"/>
</dbReference>
<reference evidence="7" key="2">
    <citation type="submission" date="2008-08" db="EMBL/GenBank/DDBJ databases">
        <authorList>
            <consortium name="Diatom Consortium"/>
            <person name="Grigoriev I."/>
            <person name="Grimwood J."/>
            <person name="Kuo A."/>
            <person name="Otillar R.P."/>
            <person name="Salamov A."/>
            <person name="Detter J.C."/>
            <person name="Lindquist E."/>
            <person name="Shapiro H."/>
            <person name="Lucas S."/>
            <person name="Glavina del Rio T."/>
            <person name="Pitluck S."/>
            <person name="Rokhsar D."/>
            <person name="Bowler C."/>
        </authorList>
    </citation>
    <scope>GENOME REANNOTATION</scope>
    <source>
        <strain evidence="7">CCAP 1055/1</strain>
    </source>
</reference>
<dbReference type="Proteomes" id="UP000000759">
    <property type="component" value="Chromosome 18"/>
</dbReference>
<dbReference type="STRING" id="556484.B7G7V8"/>
<dbReference type="FunFam" id="3.80.10.10:FF:000383">
    <property type="entry name" value="Leucine-rich repeat receptor protein kinase EMS1"/>
    <property type="match status" value="1"/>
</dbReference>
<protein>
    <submittedName>
        <fullName evidence="6">Uncharacterized protein</fullName>
    </submittedName>
</protein>
<dbReference type="InterPro" id="IPR001611">
    <property type="entry name" value="Leu-rich_rpt"/>
</dbReference>
<dbReference type="PANTHER" id="PTHR48064:SF6">
    <property type="entry name" value="RECEPTOR-LIKE PROTEIN KINASE 2"/>
    <property type="match status" value="1"/>
</dbReference>
<sequence length="587" mass="64688">MRFPCLLLVVSAVLSLSKAEEQQKSNGTRRTRQLKLSEAESFLHAEQLLWSGSGRHTQEDAFLSFETSSPTPITSVSFTDFPSIAPVANSAPTVSSSKYPTQVPIRSTDPYPGTSATEQPTNFICDGFNRSDILLGLLQSVTSEDLLLNRSLPQGQAFLWLLDTDITTDPCIYPSVKQRYSVAVIYFALGGNNGASWIESTGWLSSMEECDWARVNCDEKGGVTGLQLGRNNLTGMIPKEISELTALQALVMNDNTIEGPLPETIGSLRNLTDLDLEDNFLEGNPLLTLSSLKKLRSLRLSFNSFDGSVPSSIGGWNELQEMWMAGNFFRGELPTEIGLIGNQLSSLFIYENELEGTLPSELGNLGLSEFLGQANMFEGSIPQELFRNFDLVVLRLDQNKLTGTVSNAIGGLNNLQDLRLNLNSLSGNLPILLYGLSNIQNLLLSNNRFDGQIRNAFGNWNALDFADFAQNRFTGFIPPSLFEAESLRILYLNNNLLQGPIPLNFGKPRKLRDLYLNSNILTGEIPSIPTGSLLNLSEFLLQDNQLQGITMPPSVCSLIEQDGELEDLWADCLDTDDVDCQCCTQCF</sequence>
<dbReference type="GeneID" id="7194877"/>
<reference evidence="6 7" key="1">
    <citation type="journal article" date="2008" name="Nature">
        <title>The Phaeodactylum genome reveals the evolutionary history of diatom genomes.</title>
        <authorList>
            <person name="Bowler C."/>
            <person name="Allen A.E."/>
            <person name="Badger J.H."/>
            <person name="Grimwood J."/>
            <person name="Jabbari K."/>
            <person name="Kuo A."/>
            <person name="Maheswari U."/>
            <person name="Martens C."/>
            <person name="Maumus F."/>
            <person name="Otillar R.P."/>
            <person name="Rayko E."/>
            <person name="Salamov A."/>
            <person name="Vandepoele K."/>
            <person name="Beszteri B."/>
            <person name="Gruber A."/>
            <person name="Heijde M."/>
            <person name="Katinka M."/>
            <person name="Mock T."/>
            <person name="Valentin K."/>
            <person name="Verret F."/>
            <person name="Berges J.A."/>
            <person name="Brownlee C."/>
            <person name="Cadoret J.P."/>
            <person name="Chiovitti A."/>
            <person name="Choi C.J."/>
            <person name="Coesel S."/>
            <person name="De Martino A."/>
            <person name="Detter J.C."/>
            <person name="Durkin C."/>
            <person name="Falciatore A."/>
            <person name="Fournet J."/>
            <person name="Haruta M."/>
            <person name="Huysman M.J."/>
            <person name="Jenkins B.D."/>
            <person name="Jiroutova K."/>
            <person name="Jorgensen R.E."/>
            <person name="Joubert Y."/>
            <person name="Kaplan A."/>
            <person name="Kroger N."/>
            <person name="Kroth P.G."/>
            <person name="La Roche J."/>
            <person name="Lindquist E."/>
            <person name="Lommer M."/>
            <person name="Martin-Jezequel V."/>
            <person name="Lopez P.J."/>
            <person name="Lucas S."/>
            <person name="Mangogna M."/>
            <person name="McGinnis K."/>
            <person name="Medlin L.K."/>
            <person name="Montsant A."/>
            <person name="Oudot-Le Secq M.P."/>
            <person name="Napoli C."/>
            <person name="Obornik M."/>
            <person name="Parker M.S."/>
            <person name="Petit J.L."/>
            <person name="Porcel B.M."/>
            <person name="Poulsen N."/>
            <person name="Robison M."/>
            <person name="Rychlewski L."/>
            <person name="Rynearson T.A."/>
            <person name="Schmutz J."/>
            <person name="Shapiro H."/>
            <person name="Siaut M."/>
            <person name="Stanley M."/>
            <person name="Sussman M.R."/>
            <person name="Taylor A.R."/>
            <person name="Vardi A."/>
            <person name="von Dassow P."/>
            <person name="Vyverman W."/>
            <person name="Willis A."/>
            <person name="Wyrwicz L.S."/>
            <person name="Rokhsar D.S."/>
            <person name="Weissenbach J."/>
            <person name="Armbrust E.V."/>
            <person name="Green B.R."/>
            <person name="Van de Peer Y."/>
            <person name="Grigoriev I.V."/>
        </authorList>
    </citation>
    <scope>NUCLEOTIDE SEQUENCE [LARGE SCALE GENOMIC DNA]</scope>
    <source>
        <strain evidence="6 7">CCAP 1055/1</strain>
    </source>
</reference>
<proteinExistence type="predicted"/>
<dbReference type="PaxDb" id="2850-Phatr39117"/>
<evidence type="ECO:0000256" key="3">
    <source>
        <dbReference type="ARBA" id="ARBA00022737"/>
    </source>
</evidence>
<evidence type="ECO:0000256" key="2">
    <source>
        <dbReference type="ARBA" id="ARBA00022729"/>
    </source>
</evidence>